<evidence type="ECO:0000256" key="1">
    <source>
        <dbReference type="SAM" id="MobiDB-lite"/>
    </source>
</evidence>
<gene>
    <name evidence="3" type="ORF">SAMN05216174_1051</name>
</gene>
<organism evidence="3 4">
    <name type="scientific">Actinokineospora iranica</name>
    <dbReference type="NCBI Taxonomy" id="1271860"/>
    <lineage>
        <taxon>Bacteria</taxon>
        <taxon>Bacillati</taxon>
        <taxon>Actinomycetota</taxon>
        <taxon>Actinomycetes</taxon>
        <taxon>Pseudonocardiales</taxon>
        <taxon>Pseudonocardiaceae</taxon>
        <taxon>Actinokineospora</taxon>
    </lineage>
</organism>
<dbReference type="EMBL" id="FMZZ01000005">
    <property type="protein sequence ID" value="SDC85371.1"/>
    <property type="molecule type" value="Genomic_DNA"/>
</dbReference>
<protein>
    <recommendedName>
        <fullName evidence="5">DUF3558 domain-containing protein</fullName>
    </recommendedName>
</protein>
<feature type="chain" id="PRO_5011763729" description="DUF3558 domain-containing protein" evidence="2">
    <location>
        <begin position="24"/>
        <end position="193"/>
    </location>
</feature>
<feature type="signal peptide" evidence="2">
    <location>
        <begin position="1"/>
        <end position="23"/>
    </location>
</feature>
<evidence type="ECO:0000313" key="3">
    <source>
        <dbReference type="EMBL" id="SDC85371.1"/>
    </source>
</evidence>
<proteinExistence type="predicted"/>
<evidence type="ECO:0000313" key="4">
    <source>
        <dbReference type="Proteomes" id="UP000199501"/>
    </source>
</evidence>
<keyword evidence="2" id="KW-0732">Signal</keyword>
<keyword evidence="4" id="KW-1185">Reference proteome</keyword>
<dbReference type="Proteomes" id="UP000199501">
    <property type="component" value="Unassembled WGS sequence"/>
</dbReference>
<evidence type="ECO:0000256" key="2">
    <source>
        <dbReference type="SAM" id="SignalP"/>
    </source>
</evidence>
<dbReference type="AlphaFoldDB" id="A0A1G6PZH8"/>
<name>A0A1G6PZH8_9PSEU</name>
<accession>A0A1G6PZH8</accession>
<reference evidence="4" key="1">
    <citation type="submission" date="2016-10" db="EMBL/GenBank/DDBJ databases">
        <authorList>
            <person name="Varghese N."/>
            <person name="Submissions S."/>
        </authorList>
    </citation>
    <scope>NUCLEOTIDE SEQUENCE [LARGE SCALE GENOMIC DNA]</scope>
    <source>
        <strain evidence="4">IBRC-M 10403</strain>
    </source>
</reference>
<feature type="compositionally biased region" description="Low complexity" evidence="1">
    <location>
        <begin position="42"/>
        <end position="59"/>
    </location>
</feature>
<dbReference type="InterPro" id="IPR024520">
    <property type="entry name" value="DUF3558"/>
</dbReference>
<evidence type="ECO:0008006" key="5">
    <source>
        <dbReference type="Google" id="ProtNLM"/>
    </source>
</evidence>
<sequence>KGTPLPTPAPRLLLALPATIALAVTLAACSSDTPGTPLPEDTTTQATSSTARTSPRTTSKPAKPDSPLAHADPCTLIPDTLKTQLKLVKERNDDTSSARGCLWSHAESDYTVGITIRNTQGVSEFDTSLGAATDITIGGRPAKLQRARGDACVIAVSVTDTARVDVITVANSGHEQGCPISTQVAEVVAAQLP</sequence>
<feature type="region of interest" description="Disordered" evidence="1">
    <location>
        <begin position="30"/>
        <end position="74"/>
    </location>
</feature>
<dbReference type="Pfam" id="PF12079">
    <property type="entry name" value="DUF3558"/>
    <property type="match status" value="1"/>
</dbReference>
<feature type="non-terminal residue" evidence="3">
    <location>
        <position position="1"/>
    </location>
</feature>